<organism evidence="1 2">
    <name type="scientific">Alicyclobacillus ferrooxydans</name>
    <dbReference type="NCBI Taxonomy" id="471514"/>
    <lineage>
        <taxon>Bacteria</taxon>
        <taxon>Bacillati</taxon>
        <taxon>Bacillota</taxon>
        <taxon>Bacilli</taxon>
        <taxon>Bacillales</taxon>
        <taxon>Alicyclobacillaceae</taxon>
        <taxon>Alicyclobacillus</taxon>
    </lineage>
</organism>
<accession>A0A0P9EP55</accession>
<gene>
    <name evidence="1" type="ORF">AN477_02370</name>
</gene>
<keyword evidence="2" id="KW-1185">Reference proteome</keyword>
<reference evidence="1 2" key="1">
    <citation type="submission" date="2015-09" db="EMBL/GenBank/DDBJ databases">
        <title>Draft genome sequence of Alicyclobacillus ferrooxydans DSM 22381.</title>
        <authorList>
            <person name="Hemp J."/>
        </authorList>
    </citation>
    <scope>NUCLEOTIDE SEQUENCE [LARGE SCALE GENOMIC DNA]</scope>
    <source>
        <strain evidence="1 2">TC-34</strain>
    </source>
</reference>
<dbReference type="RefSeq" id="WP_054967592.1">
    <property type="nucleotide sequence ID" value="NZ_LJCO01000011.1"/>
</dbReference>
<sequence length="168" mass="19371">MRFVPTKSRTEAIVDPRAGYMEFDLTSALGYQEFRGMFAELGVKAALFNGYMVQSGTEDTRISTTPVQFHLFEHSMYLAPPFEAKSYYFELPRTTARLSKVYFRIPLGFGSAALDGYKPPREDLYAVDIWTEDEHGTQAIYTLIYEAQIRTDGREYHIERFESEQLMG</sequence>
<evidence type="ECO:0000313" key="1">
    <source>
        <dbReference type="EMBL" id="KPV45262.1"/>
    </source>
</evidence>
<dbReference type="STRING" id="471514.AN477_02370"/>
<name>A0A0P9EP55_9BACL</name>
<dbReference type="EMBL" id="LJCO01000011">
    <property type="protein sequence ID" value="KPV45262.1"/>
    <property type="molecule type" value="Genomic_DNA"/>
</dbReference>
<dbReference type="OrthoDB" id="2989429at2"/>
<dbReference type="AlphaFoldDB" id="A0A0P9EP55"/>
<proteinExistence type="predicted"/>
<dbReference type="PATRIC" id="fig|471514.4.peg.2814"/>
<comment type="caution">
    <text evidence="1">The sequence shown here is derived from an EMBL/GenBank/DDBJ whole genome shotgun (WGS) entry which is preliminary data.</text>
</comment>
<protein>
    <submittedName>
        <fullName evidence="1">Uncharacterized protein</fullName>
    </submittedName>
</protein>
<dbReference type="Proteomes" id="UP000050482">
    <property type="component" value="Unassembled WGS sequence"/>
</dbReference>
<evidence type="ECO:0000313" key="2">
    <source>
        <dbReference type="Proteomes" id="UP000050482"/>
    </source>
</evidence>